<sequence length="62" mass="6544">MGTRIGFFVFLGLIAGAVSGSWLPLAPSITAILGGLAGAGLAIFVDRLARRRNRRQSTDMPE</sequence>
<evidence type="ECO:0000313" key="2">
    <source>
        <dbReference type="EMBL" id="RMB08540.1"/>
    </source>
</evidence>
<keyword evidence="1" id="KW-0812">Transmembrane</keyword>
<name>A0A3M0CJF5_9PROT</name>
<keyword evidence="1" id="KW-1133">Transmembrane helix</keyword>
<dbReference type="AlphaFoldDB" id="A0A3M0CJF5"/>
<organism evidence="2 3">
    <name type="scientific">Eilatimonas milleporae</name>
    <dbReference type="NCBI Taxonomy" id="911205"/>
    <lineage>
        <taxon>Bacteria</taxon>
        <taxon>Pseudomonadati</taxon>
        <taxon>Pseudomonadota</taxon>
        <taxon>Alphaproteobacteria</taxon>
        <taxon>Kordiimonadales</taxon>
        <taxon>Kordiimonadaceae</taxon>
        <taxon>Eilatimonas</taxon>
    </lineage>
</organism>
<gene>
    <name evidence="2" type="ORF">BXY39_1175</name>
</gene>
<evidence type="ECO:0008006" key="4">
    <source>
        <dbReference type="Google" id="ProtNLM"/>
    </source>
</evidence>
<reference evidence="2 3" key="1">
    <citation type="submission" date="2018-10" db="EMBL/GenBank/DDBJ databases">
        <title>Genomic Encyclopedia of Archaeal and Bacterial Type Strains, Phase II (KMG-II): from individual species to whole genera.</title>
        <authorList>
            <person name="Goeker M."/>
        </authorList>
    </citation>
    <scope>NUCLEOTIDE SEQUENCE [LARGE SCALE GENOMIC DNA]</scope>
    <source>
        <strain evidence="2 3">DSM 25217</strain>
    </source>
</reference>
<evidence type="ECO:0000313" key="3">
    <source>
        <dbReference type="Proteomes" id="UP000271227"/>
    </source>
</evidence>
<keyword evidence="3" id="KW-1185">Reference proteome</keyword>
<accession>A0A3M0CJF5</accession>
<evidence type="ECO:0000256" key="1">
    <source>
        <dbReference type="SAM" id="Phobius"/>
    </source>
</evidence>
<dbReference type="EMBL" id="REFR01000010">
    <property type="protein sequence ID" value="RMB08540.1"/>
    <property type="molecule type" value="Genomic_DNA"/>
</dbReference>
<protein>
    <recommendedName>
        <fullName evidence="4">XapX domain-containing protein</fullName>
    </recommendedName>
</protein>
<keyword evidence="1" id="KW-0472">Membrane</keyword>
<dbReference type="RefSeq" id="WP_121937897.1">
    <property type="nucleotide sequence ID" value="NZ_REFR01000010.1"/>
</dbReference>
<dbReference type="Proteomes" id="UP000271227">
    <property type="component" value="Unassembled WGS sequence"/>
</dbReference>
<proteinExistence type="predicted"/>
<dbReference type="InParanoid" id="A0A3M0CJF5"/>
<feature type="transmembrane region" description="Helical" evidence="1">
    <location>
        <begin position="30"/>
        <end position="49"/>
    </location>
</feature>
<comment type="caution">
    <text evidence="2">The sequence shown here is derived from an EMBL/GenBank/DDBJ whole genome shotgun (WGS) entry which is preliminary data.</text>
</comment>